<dbReference type="Pfam" id="PF00071">
    <property type="entry name" value="Ras"/>
    <property type="match status" value="1"/>
</dbReference>
<organism evidence="1 2">
    <name type="scientific">Hexamita inflata</name>
    <dbReference type="NCBI Taxonomy" id="28002"/>
    <lineage>
        <taxon>Eukaryota</taxon>
        <taxon>Metamonada</taxon>
        <taxon>Diplomonadida</taxon>
        <taxon>Hexamitidae</taxon>
        <taxon>Hexamitinae</taxon>
        <taxon>Hexamita</taxon>
    </lineage>
</organism>
<dbReference type="Proteomes" id="UP001642409">
    <property type="component" value="Unassembled WGS sequence"/>
</dbReference>
<protein>
    <submittedName>
        <fullName evidence="1">Rab5</fullName>
    </submittedName>
</protein>
<dbReference type="SUPFAM" id="SSF52540">
    <property type="entry name" value="P-loop containing nucleoside triphosphate hydrolases"/>
    <property type="match status" value="1"/>
</dbReference>
<comment type="caution">
    <text evidence="1">The sequence shown here is derived from an EMBL/GenBank/DDBJ whole genome shotgun (WGS) entry which is preliminary data.</text>
</comment>
<evidence type="ECO:0000313" key="1">
    <source>
        <dbReference type="EMBL" id="CAL5993862.1"/>
    </source>
</evidence>
<name>A0ABP1HGA2_9EUKA</name>
<dbReference type="EMBL" id="CAXDID020000031">
    <property type="protein sequence ID" value="CAL5993862.1"/>
    <property type="molecule type" value="Genomic_DNA"/>
</dbReference>
<sequence>MKLATMHYKGTHVVLIVFDVGNIETFNLCQIRSNCHQNTQIMLVGQQFNDIRQVRIDEAILFAEMNNITYTEINYLEDTLQEIALLKQRITALAIINEQQ</sequence>
<accession>A0ABP1HGA2</accession>
<dbReference type="Gene3D" id="3.40.50.300">
    <property type="entry name" value="P-loop containing nucleotide triphosphate hydrolases"/>
    <property type="match status" value="1"/>
</dbReference>
<gene>
    <name evidence="1" type="ORF">HINF_LOCUS13267</name>
</gene>
<evidence type="ECO:0000313" key="2">
    <source>
        <dbReference type="Proteomes" id="UP001642409"/>
    </source>
</evidence>
<reference evidence="1 2" key="1">
    <citation type="submission" date="2024-07" db="EMBL/GenBank/DDBJ databases">
        <authorList>
            <person name="Akdeniz Z."/>
        </authorList>
    </citation>
    <scope>NUCLEOTIDE SEQUENCE [LARGE SCALE GENOMIC DNA]</scope>
</reference>
<keyword evidence="2" id="KW-1185">Reference proteome</keyword>
<dbReference type="InterPro" id="IPR001806">
    <property type="entry name" value="Small_GTPase"/>
</dbReference>
<proteinExistence type="predicted"/>
<dbReference type="PROSITE" id="PS51419">
    <property type="entry name" value="RAB"/>
    <property type="match status" value="1"/>
</dbReference>
<dbReference type="InterPro" id="IPR027417">
    <property type="entry name" value="P-loop_NTPase"/>
</dbReference>